<dbReference type="SUPFAM" id="SSF51905">
    <property type="entry name" value="FAD/NAD(P)-binding domain"/>
    <property type="match status" value="1"/>
</dbReference>
<evidence type="ECO:0000256" key="5">
    <source>
        <dbReference type="ARBA" id="ARBA00023002"/>
    </source>
</evidence>
<comment type="cofactor">
    <cofactor evidence="1">
        <name>FAD</name>
        <dbReference type="ChEBI" id="CHEBI:57692"/>
    </cofactor>
</comment>
<dbReference type="EMBL" id="VFNV01000001">
    <property type="protein sequence ID" value="TQK76505.1"/>
    <property type="molecule type" value="Genomic_DNA"/>
</dbReference>
<dbReference type="Pfam" id="PF22366">
    <property type="entry name" value="NDH2_C"/>
    <property type="match status" value="1"/>
</dbReference>
<dbReference type="InterPro" id="IPR023753">
    <property type="entry name" value="FAD/NAD-binding_dom"/>
</dbReference>
<dbReference type="PANTHER" id="PTHR42913:SF3">
    <property type="entry name" value="64 KDA MITOCHONDRIAL NADH DEHYDROGENASE (EUROFUNG)"/>
    <property type="match status" value="1"/>
</dbReference>
<dbReference type="Gene3D" id="3.50.50.100">
    <property type="match status" value="1"/>
</dbReference>
<evidence type="ECO:0000256" key="4">
    <source>
        <dbReference type="ARBA" id="ARBA00022827"/>
    </source>
</evidence>
<feature type="domain" description="FAD/NAD(P)-binding" evidence="6">
    <location>
        <begin position="16"/>
        <end position="327"/>
    </location>
</feature>
<dbReference type="PANTHER" id="PTHR42913">
    <property type="entry name" value="APOPTOSIS-INDUCING FACTOR 1"/>
    <property type="match status" value="1"/>
</dbReference>
<dbReference type="PRINTS" id="PR00368">
    <property type="entry name" value="FADPNR"/>
</dbReference>
<proteinExistence type="inferred from homology"/>
<dbReference type="InterPro" id="IPR036188">
    <property type="entry name" value="FAD/NAD-bd_sf"/>
</dbReference>
<dbReference type="Pfam" id="PF07992">
    <property type="entry name" value="Pyr_redox_2"/>
    <property type="match status" value="1"/>
</dbReference>
<dbReference type="RefSeq" id="WP_246043543.1">
    <property type="nucleotide sequence ID" value="NZ_BAAATB010000002.1"/>
</dbReference>
<evidence type="ECO:0000313" key="9">
    <source>
        <dbReference type="Proteomes" id="UP000316181"/>
    </source>
</evidence>
<comment type="caution">
    <text evidence="8">The sequence shown here is derived from an EMBL/GenBank/DDBJ whole genome shotgun (WGS) entry which is preliminary data.</text>
</comment>
<protein>
    <submittedName>
        <fullName evidence="8">NADH dehydrogenase</fullName>
    </submittedName>
</protein>
<keyword evidence="3" id="KW-0285">Flavoprotein</keyword>
<keyword evidence="4" id="KW-0274">FAD</keyword>
<evidence type="ECO:0000256" key="3">
    <source>
        <dbReference type="ARBA" id="ARBA00022630"/>
    </source>
</evidence>
<sequence>MALNNGGLDTPGARPRVVVIGGGFAGVATVRALRKSPVEVTLVDRHIYNMFQPLLYQVATAGLNPGDVTYFLRALRYRQGNVRYRQGLLAGIDAEQGRVRLRDGSSLPFDYLVLANGVTTNYFGTPGAKEHAKAVYTRSQALRIRDAVFRQLEEAASRGDRSEGLEVVIVGGGATGVEMAGALAELRNQGLYFAYPEISHDHMQITLVQRSSELLKPFKPHLRTYAKKALAKRGVTLRFGAGVKEVHAREVELTDGESIRADVVIWAAGVSAHEEVAQWGVPQGEGGRIVVGPDMRVKGMSNVYAVGDIAVNDDDLPQLAQPAMQAGRFVGKNIARQVAGRPTRGAFSYTDKGTMATIGRRSAVAQIHGLPAMTGPLAWYAWAVVHVFQLLGGRNRLATFANLITRYGQFYRIHPNPIIGEIRPARVYGVEPGAPRTDTSD</sequence>
<organism evidence="8 9">
    <name type="scientific">Rarobacter incanus</name>
    <dbReference type="NCBI Taxonomy" id="153494"/>
    <lineage>
        <taxon>Bacteria</taxon>
        <taxon>Bacillati</taxon>
        <taxon>Actinomycetota</taxon>
        <taxon>Actinomycetes</taxon>
        <taxon>Micrococcales</taxon>
        <taxon>Rarobacteraceae</taxon>
        <taxon>Rarobacter</taxon>
    </lineage>
</organism>
<dbReference type="Proteomes" id="UP000316181">
    <property type="component" value="Unassembled WGS sequence"/>
</dbReference>
<dbReference type="GO" id="GO:0003955">
    <property type="term" value="F:NAD(P)H dehydrogenase (quinone) activity"/>
    <property type="evidence" value="ECO:0007669"/>
    <property type="project" value="TreeGrafter"/>
</dbReference>
<evidence type="ECO:0000313" key="8">
    <source>
        <dbReference type="EMBL" id="TQK76505.1"/>
    </source>
</evidence>
<name>A0A542SPL8_9MICO</name>
<evidence type="ECO:0000256" key="1">
    <source>
        <dbReference type="ARBA" id="ARBA00001974"/>
    </source>
</evidence>
<evidence type="ECO:0000256" key="2">
    <source>
        <dbReference type="ARBA" id="ARBA00005272"/>
    </source>
</evidence>
<feature type="domain" description="External alternative NADH-ubiquinone oxidoreductase-like C-terminal" evidence="7">
    <location>
        <begin position="352"/>
        <end position="406"/>
    </location>
</feature>
<accession>A0A542SPL8</accession>
<gene>
    <name evidence="8" type="ORF">FB389_1181</name>
</gene>
<evidence type="ECO:0000259" key="6">
    <source>
        <dbReference type="Pfam" id="PF07992"/>
    </source>
</evidence>
<dbReference type="InterPro" id="IPR054585">
    <property type="entry name" value="NDH2-like_C"/>
</dbReference>
<evidence type="ECO:0000259" key="7">
    <source>
        <dbReference type="Pfam" id="PF22366"/>
    </source>
</evidence>
<dbReference type="PRINTS" id="PR00411">
    <property type="entry name" value="PNDRDTASEI"/>
</dbReference>
<dbReference type="InterPro" id="IPR051169">
    <property type="entry name" value="NADH-Q_oxidoreductase"/>
</dbReference>
<keyword evidence="9" id="KW-1185">Reference proteome</keyword>
<comment type="similarity">
    <text evidence="2">Belongs to the NADH dehydrogenase family.</text>
</comment>
<dbReference type="AlphaFoldDB" id="A0A542SPL8"/>
<dbReference type="GO" id="GO:0019646">
    <property type="term" value="P:aerobic electron transport chain"/>
    <property type="evidence" value="ECO:0007669"/>
    <property type="project" value="TreeGrafter"/>
</dbReference>
<reference evidence="8 9" key="1">
    <citation type="submission" date="2019-06" db="EMBL/GenBank/DDBJ databases">
        <title>Sequencing the genomes of 1000 actinobacteria strains.</title>
        <authorList>
            <person name="Klenk H.-P."/>
        </authorList>
    </citation>
    <scope>NUCLEOTIDE SEQUENCE [LARGE SCALE GENOMIC DNA]</scope>
    <source>
        <strain evidence="8 9">DSM 10596</strain>
    </source>
</reference>
<keyword evidence="5" id="KW-0560">Oxidoreductase</keyword>